<dbReference type="PATRIC" id="fig|991778.3.peg.3375"/>
<sequence>MSTMPRLAHQVFFTTKDRSDETINALLDDCQTYLNDHPGLVSFAVGRCEPEYDRPVNMDFDVVLHTVFEDRAAHDAYQTAPRHLEFIERQKPNWAEVRVFDSNLRD</sequence>
<comment type="subunit">
    <text evidence="1">Homodimer.</text>
</comment>
<accession>F2ATX9</accession>
<dbReference type="PANTHER" id="PTHR33178:SF10">
    <property type="entry name" value="STRESS-RESPONSE A_B BARREL DOMAIN-CONTAINING PROTEIN"/>
    <property type="match status" value="1"/>
</dbReference>
<dbReference type="InterPro" id="IPR013097">
    <property type="entry name" value="Dabb"/>
</dbReference>
<reference evidence="3 4" key="1">
    <citation type="journal article" date="2013" name="Mar. Genomics">
        <title>Expression of sulfatases in Rhodopirellula baltica and the diversity of sulfatases in the genus Rhodopirellula.</title>
        <authorList>
            <person name="Wegner C.E."/>
            <person name="Richter-Heitmann T."/>
            <person name="Klindworth A."/>
            <person name="Klockow C."/>
            <person name="Richter M."/>
            <person name="Achstetter T."/>
            <person name="Glockner F.O."/>
            <person name="Harder J."/>
        </authorList>
    </citation>
    <scope>NUCLEOTIDE SEQUENCE [LARGE SCALE GENOMIC DNA]</scope>
    <source>
        <strain evidence="3 4">WH47</strain>
    </source>
</reference>
<name>F2ATX9_RHOBT</name>
<dbReference type="Gene3D" id="3.30.70.100">
    <property type="match status" value="1"/>
</dbReference>
<dbReference type="EMBL" id="AFAR01000168">
    <property type="protein sequence ID" value="EGF26963.1"/>
    <property type="molecule type" value="Genomic_DNA"/>
</dbReference>
<dbReference type="PANTHER" id="PTHR33178">
    <property type="match status" value="1"/>
</dbReference>
<organism evidence="3 4">
    <name type="scientific">Rhodopirellula baltica WH47</name>
    <dbReference type="NCBI Taxonomy" id="991778"/>
    <lineage>
        <taxon>Bacteria</taxon>
        <taxon>Pseudomonadati</taxon>
        <taxon>Planctomycetota</taxon>
        <taxon>Planctomycetia</taxon>
        <taxon>Pirellulales</taxon>
        <taxon>Pirellulaceae</taxon>
        <taxon>Rhodopirellula</taxon>
    </lineage>
</organism>
<dbReference type="Proteomes" id="UP000006222">
    <property type="component" value="Unassembled WGS sequence"/>
</dbReference>
<proteinExistence type="predicted"/>
<dbReference type="SMART" id="SM00886">
    <property type="entry name" value="Dabb"/>
    <property type="match status" value="1"/>
</dbReference>
<evidence type="ECO:0000259" key="2">
    <source>
        <dbReference type="PROSITE" id="PS51502"/>
    </source>
</evidence>
<dbReference type="InterPro" id="IPR044662">
    <property type="entry name" value="HS1/DABB1-like"/>
</dbReference>
<evidence type="ECO:0000256" key="1">
    <source>
        <dbReference type="ARBA" id="ARBA00011738"/>
    </source>
</evidence>
<dbReference type="Pfam" id="PF07876">
    <property type="entry name" value="Dabb"/>
    <property type="match status" value="1"/>
</dbReference>
<dbReference type="InterPro" id="IPR011008">
    <property type="entry name" value="Dimeric_a/b-barrel"/>
</dbReference>
<evidence type="ECO:0000313" key="3">
    <source>
        <dbReference type="EMBL" id="EGF26963.1"/>
    </source>
</evidence>
<evidence type="ECO:0000313" key="4">
    <source>
        <dbReference type="Proteomes" id="UP000006222"/>
    </source>
</evidence>
<dbReference type="SUPFAM" id="SSF54909">
    <property type="entry name" value="Dimeric alpha+beta barrel"/>
    <property type="match status" value="1"/>
</dbReference>
<feature type="domain" description="Stress-response A/B barrel" evidence="2">
    <location>
        <begin position="7"/>
        <end position="102"/>
    </location>
</feature>
<protein>
    <submittedName>
        <fullName evidence="3">Stress responsive alpha-beta barrel domain protein</fullName>
    </submittedName>
</protein>
<dbReference type="AlphaFoldDB" id="F2ATX9"/>
<gene>
    <name evidence="3" type="ORF">RBWH47_04002</name>
</gene>
<dbReference type="PROSITE" id="PS51502">
    <property type="entry name" value="S_R_A_B_BARREL"/>
    <property type="match status" value="1"/>
</dbReference>
<comment type="caution">
    <text evidence="3">The sequence shown here is derived from an EMBL/GenBank/DDBJ whole genome shotgun (WGS) entry which is preliminary data.</text>
</comment>